<feature type="transmembrane region" description="Helical" evidence="1">
    <location>
        <begin position="18"/>
        <end position="42"/>
    </location>
</feature>
<comment type="caution">
    <text evidence="2">The sequence shown here is derived from an EMBL/GenBank/DDBJ whole genome shotgun (WGS) entry which is preliminary data.</text>
</comment>
<keyword evidence="1" id="KW-1133">Transmembrane helix</keyword>
<dbReference type="Proteomes" id="UP000824120">
    <property type="component" value="Chromosome 8"/>
</dbReference>
<name>A0A9J5XQ91_SOLCO</name>
<accession>A0A9J5XQ91</accession>
<sequence length="134" mass="15768">MTTNSQSGILIPSHLERIWYNIVMMYNLLMILFAEVVLTYGIKSMSLTKLLLTSPTKHAKVFLKKQSSFYFIFTLKWFQKLIYGRNISTHQRLMLMTLNCFSSPWRQVYALRALTPYGEPLVFTSKELPLPHWN</sequence>
<keyword evidence="3" id="KW-1185">Reference proteome</keyword>
<dbReference type="AlphaFoldDB" id="A0A9J5XQ91"/>
<evidence type="ECO:0000256" key="1">
    <source>
        <dbReference type="SAM" id="Phobius"/>
    </source>
</evidence>
<organism evidence="2 3">
    <name type="scientific">Solanum commersonii</name>
    <name type="common">Commerson's wild potato</name>
    <name type="synonym">Commerson's nightshade</name>
    <dbReference type="NCBI Taxonomy" id="4109"/>
    <lineage>
        <taxon>Eukaryota</taxon>
        <taxon>Viridiplantae</taxon>
        <taxon>Streptophyta</taxon>
        <taxon>Embryophyta</taxon>
        <taxon>Tracheophyta</taxon>
        <taxon>Spermatophyta</taxon>
        <taxon>Magnoliopsida</taxon>
        <taxon>eudicotyledons</taxon>
        <taxon>Gunneridae</taxon>
        <taxon>Pentapetalae</taxon>
        <taxon>asterids</taxon>
        <taxon>lamiids</taxon>
        <taxon>Solanales</taxon>
        <taxon>Solanaceae</taxon>
        <taxon>Solanoideae</taxon>
        <taxon>Solaneae</taxon>
        <taxon>Solanum</taxon>
    </lineage>
</organism>
<keyword evidence="1" id="KW-0472">Membrane</keyword>
<reference evidence="2 3" key="1">
    <citation type="submission" date="2020-09" db="EMBL/GenBank/DDBJ databases">
        <title>De no assembly of potato wild relative species, Solanum commersonii.</title>
        <authorList>
            <person name="Cho K."/>
        </authorList>
    </citation>
    <scope>NUCLEOTIDE SEQUENCE [LARGE SCALE GENOMIC DNA]</scope>
    <source>
        <strain evidence="2">LZ3.2</strain>
        <tissue evidence="2">Leaf</tissue>
    </source>
</reference>
<evidence type="ECO:0000313" key="3">
    <source>
        <dbReference type="Proteomes" id="UP000824120"/>
    </source>
</evidence>
<proteinExistence type="predicted"/>
<gene>
    <name evidence="2" type="ORF">H5410_040957</name>
</gene>
<evidence type="ECO:0000313" key="2">
    <source>
        <dbReference type="EMBL" id="KAG5590443.1"/>
    </source>
</evidence>
<protein>
    <submittedName>
        <fullName evidence="2">Uncharacterized protein</fullName>
    </submittedName>
</protein>
<dbReference type="EMBL" id="JACXVP010000008">
    <property type="protein sequence ID" value="KAG5590443.1"/>
    <property type="molecule type" value="Genomic_DNA"/>
</dbReference>
<keyword evidence="1" id="KW-0812">Transmembrane</keyword>